<evidence type="ECO:0000256" key="6">
    <source>
        <dbReference type="ARBA" id="ARBA00022989"/>
    </source>
</evidence>
<sequence length="554" mass="63007">MKNNDEIHRVIYDTSFKNTLKNIFHNPILGFLTIFLKLFVVVLILVETYFLNPLIENIINKNNDEIIKYLIILSAIFAANVVCSISAKFLSLKLELTLKNHLQFKLAEKLSLNNLESWNSISNETKISVYSNIINNIVIEYHLKIIDFIKSIAILIGAILTLGIILPIGLTYVIPIALIAIGLQFLAIPLMNKIGELSNNGNNKFYNSTLKSRENFLLLKRNGFETTYKNIFKKEQEEIQKINKKESKLISLVIFFAVGTANVGLSISVGLTFMLVVYFSYAQIAVIMSLISLMFMIFQNVIGFLEMLGSIIMSKSSFDEINTKLKYKNINYDNNLMFNKEIKIVNESLDEKPYITINKGNKVLVTGDNGSGKSTLAKFLSGNLKIDNIIIKIDNESIVNNDYYSLINNSYLVSNVHYFEKETILENLIFASEKKSSSIKKAYELVDLFNLSHLNLSSKYEEYINLLSEGEKQRIQIIRALLSNKEVIILDESLSNIDKLNRQIVLDYVLNTDRTIIIISHGLNPNSLLDKVVDVKKIHLLDNLKNKEVANEAI</sequence>
<evidence type="ECO:0000256" key="8">
    <source>
        <dbReference type="SAM" id="Phobius"/>
    </source>
</evidence>
<dbReference type="Gene3D" id="1.20.1560.10">
    <property type="entry name" value="ABC transporter type 1, transmembrane domain"/>
    <property type="match status" value="1"/>
</dbReference>
<evidence type="ECO:0000256" key="2">
    <source>
        <dbReference type="ARBA" id="ARBA00005417"/>
    </source>
</evidence>
<keyword evidence="5 11" id="KW-0067">ATP-binding</keyword>
<keyword evidence="4" id="KW-0547">Nucleotide-binding</keyword>
<dbReference type="SUPFAM" id="SSF52540">
    <property type="entry name" value="P-loop containing nucleoside triphosphate hydrolases"/>
    <property type="match status" value="1"/>
</dbReference>
<dbReference type="InterPro" id="IPR011527">
    <property type="entry name" value="ABC1_TM_dom"/>
</dbReference>
<feature type="transmembrane region" description="Helical" evidence="8">
    <location>
        <begin position="284"/>
        <end position="305"/>
    </location>
</feature>
<dbReference type="GO" id="GO:0140359">
    <property type="term" value="F:ABC-type transporter activity"/>
    <property type="evidence" value="ECO:0007669"/>
    <property type="project" value="InterPro"/>
</dbReference>
<dbReference type="GO" id="GO:0016887">
    <property type="term" value="F:ATP hydrolysis activity"/>
    <property type="evidence" value="ECO:0007669"/>
    <property type="project" value="InterPro"/>
</dbReference>
<evidence type="ECO:0000256" key="7">
    <source>
        <dbReference type="ARBA" id="ARBA00023136"/>
    </source>
</evidence>
<organism evidence="11 12">
    <name type="scientific">Mycoplasma crocodyli (strain ATCC 51981 / MP145)</name>
    <dbReference type="NCBI Taxonomy" id="512564"/>
    <lineage>
        <taxon>Bacteria</taxon>
        <taxon>Bacillati</taxon>
        <taxon>Mycoplasmatota</taxon>
        <taxon>Mollicutes</taxon>
        <taxon>Mycoplasmataceae</taxon>
        <taxon>Mycoplasma</taxon>
    </lineage>
</organism>
<dbReference type="InterPro" id="IPR003439">
    <property type="entry name" value="ABC_transporter-like_ATP-bd"/>
</dbReference>
<dbReference type="PANTHER" id="PTHR24221:SF654">
    <property type="entry name" value="ATP-BINDING CASSETTE SUB-FAMILY B MEMBER 6"/>
    <property type="match status" value="1"/>
</dbReference>
<feature type="transmembrane region" description="Helical" evidence="8">
    <location>
        <begin position="148"/>
        <end position="166"/>
    </location>
</feature>
<accession>D5E5T5</accession>
<dbReference type="InterPro" id="IPR003593">
    <property type="entry name" value="AAA+_ATPase"/>
</dbReference>
<dbReference type="EMBL" id="CP001991">
    <property type="protein sequence ID" value="ADE19456.1"/>
    <property type="molecule type" value="Genomic_DNA"/>
</dbReference>
<keyword evidence="7 8" id="KW-0472">Membrane</keyword>
<evidence type="ECO:0000313" key="12">
    <source>
        <dbReference type="Proteomes" id="UP000001845"/>
    </source>
</evidence>
<dbReference type="EC" id="3.4.22.-" evidence="11"/>
<dbReference type="HOGENOM" id="CLU_491603_0_0_14"/>
<dbReference type="AlphaFoldDB" id="D5E5T5"/>
<evidence type="ECO:0000259" key="9">
    <source>
        <dbReference type="PROSITE" id="PS50893"/>
    </source>
</evidence>
<dbReference type="PROSITE" id="PS50929">
    <property type="entry name" value="ABC_TM1F"/>
    <property type="match status" value="1"/>
</dbReference>
<dbReference type="Pfam" id="PF00005">
    <property type="entry name" value="ABC_tran"/>
    <property type="match status" value="1"/>
</dbReference>
<dbReference type="GO" id="GO:0034040">
    <property type="term" value="F:ATPase-coupled lipid transmembrane transporter activity"/>
    <property type="evidence" value="ECO:0007669"/>
    <property type="project" value="TreeGrafter"/>
</dbReference>
<evidence type="ECO:0000256" key="1">
    <source>
        <dbReference type="ARBA" id="ARBA00004651"/>
    </source>
</evidence>
<dbReference type="PROSITE" id="PS50893">
    <property type="entry name" value="ABC_TRANSPORTER_2"/>
    <property type="match status" value="1"/>
</dbReference>
<feature type="transmembrane region" description="Helical" evidence="8">
    <location>
        <begin position="28"/>
        <end position="46"/>
    </location>
</feature>
<reference evidence="11 12" key="3">
    <citation type="journal article" date="2011" name="J. Bacteriol.">
        <title>Genome sequences of Mycoplasma alligatoris A21JP2T and Mycoplasma crocodyli MP145T.</title>
        <authorList>
            <person name="Brown D.R."/>
            <person name="Farmerie W.G."/>
            <person name="May M."/>
            <person name="Benders G.A."/>
            <person name="Durkin A.S."/>
            <person name="Hlavinka K."/>
            <person name="Hostetler J."/>
            <person name="Jackson J."/>
            <person name="Johnson J."/>
            <person name="Miller R.H."/>
            <person name="Paralanov V."/>
            <person name="Radune D."/>
            <person name="Szczypinski B."/>
            <person name="Glass J.I."/>
        </authorList>
    </citation>
    <scope>NUCLEOTIDE SEQUENCE [LARGE SCALE GENOMIC DNA]</scope>
    <source>
        <strain evidence="12">ATCC 51981 / MP145</strain>
    </source>
</reference>
<dbReference type="eggNOG" id="COG1132">
    <property type="taxonomic scope" value="Bacteria"/>
</dbReference>
<dbReference type="InterPro" id="IPR039421">
    <property type="entry name" value="Type_1_exporter"/>
</dbReference>
<gene>
    <name evidence="11" type="ordered locus">MCRO_0506</name>
</gene>
<evidence type="ECO:0000256" key="3">
    <source>
        <dbReference type="ARBA" id="ARBA00022692"/>
    </source>
</evidence>
<dbReference type="STRING" id="512564.MCRO_0506"/>
<dbReference type="KEGG" id="mcd:MCRO_0506"/>
<evidence type="ECO:0000256" key="5">
    <source>
        <dbReference type="ARBA" id="ARBA00022840"/>
    </source>
</evidence>
<evidence type="ECO:0000256" key="4">
    <source>
        <dbReference type="ARBA" id="ARBA00022741"/>
    </source>
</evidence>
<evidence type="ECO:0000313" key="11">
    <source>
        <dbReference type="EMBL" id="ADE19456.1"/>
    </source>
</evidence>
<dbReference type="Proteomes" id="UP000001845">
    <property type="component" value="Chromosome"/>
</dbReference>
<dbReference type="OrthoDB" id="9771863at2"/>
<dbReference type="Gene3D" id="3.40.50.300">
    <property type="entry name" value="P-loop containing nucleotide triphosphate hydrolases"/>
    <property type="match status" value="1"/>
</dbReference>
<feature type="transmembrane region" description="Helical" evidence="8">
    <location>
        <begin position="249"/>
        <end position="278"/>
    </location>
</feature>
<evidence type="ECO:0000259" key="10">
    <source>
        <dbReference type="PROSITE" id="PS50929"/>
    </source>
</evidence>
<protein>
    <submittedName>
        <fullName evidence="11">ABC transporter, ATP-binding protein</fullName>
        <ecNumber evidence="11">3.4.22.-</ecNumber>
    </submittedName>
</protein>
<dbReference type="InterPro" id="IPR036640">
    <property type="entry name" value="ABC1_TM_sf"/>
</dbReference>
<keyword evidence="6 8" id="KW-1133">Transmembrane helix</keyword>
<dbReference type="RefSeq" id="WP_013054233.1">
    <property type="nucleotide sequence ID" value="NC_014014.1"/>
</dbReference>
<proteinExistence type="inferred from homology"/>
<reference evidence="12" key="1">
    <citation type="submission" date="2010-03" db="EMBL/GenBank/DDBJ databases">
        <title>The complete genome of Mycoplasma crocodyli MP145.</title>
        <authorList>
            <person name="Glass J.I."/>
            <person name="Durkin A.S."/>
            <person name="Hostetler J."/>
            <person name="Jackson J."/>
            <person name="Johnson J."/>
            <person name="May M.A."/>
            <person name="Paralanov V."/>
            <person name="Radune D."/>
            <person name="Szczypinski B."/>
            <person name="Brown D.R."/>
        </authorList>
    </citation>
    <scope>NUCLEOTIDE SEQUENCE [LARGE SCALE GENOMIC DNA]</scope>
    <source>
        <strain evidence="12">ATCC 51981 / MP145</strain>
    </source>
</reference>
<feature type="domain" description="ABC transporter" evidence="9">
    <location>
        <begin position="325"/>
        <end position="554"/>
    </location>
</feature>
<comment type="similarity">
    <text evidence="2">Belongs to the ABC transporter superfamily.</text>
</comment>
<feature type="domain" description="ABC transmembrane type-1" evidence="10">
    <location>
        <begin position="31"/>
        <end position="313"/>
    </location>
</feature>
<dbReference type="GO" id="GO:0005886">
    <property type="term" value="C:plasma membrane"/>
    <property type="evidence" value="ECO:0007669"/>
    <property type="project" value="UniProtKB-SubCell"/>
</dbReference>
<reference key="2">
    <citation type="submission" date="2010-03" db="EMBL/GenBank/DDBJ databases">
        <authorList>
            <person name="Ma Z."/>
            <person name="Wang X."/>
            <person name="Liu H."/>
        </authorList>
    </citation>
    <scope>NUCLEOTIDE SEQUENCE</scope>
    <source>
        <strain>MP145</strain>
    </source>
</reference>
<keyword evidence="3 8" id="KW-0812">Transmembrane</keyword>
<keyword evidence="12" id="KW-1185">Reference proteome</keyword>
<name>D5E5T5_MYCCM</name>
<dbReference type="SMART" id="SM00382">
    <property type="entry name" value="AAA"/>
    <property type="match status" value="1"/>
</dbReference>
<feature type="transmembrane region" description="Helical" evidence="8">
    <location>
        <begin position="66"/>
        <end position="90"/>
    </location>
</feature>
<dbReference type="GO" id="GO:0005524">
    <property type="term" value="F:ATP binding"/>
    <property type="evidence" value="ECO:0007669"/>
    <property type="project" value="UniProtKB-KW"/>
</dbReference>
<comment type="subcellular location">
    <subcellularLocation>
        <location evidence="1">Cell membrane</location>
        <topology evidence="1">Multi-pass membrane protein</topology>
    </subcellularLocation>
</comment>
<dbReference type="InterPro" id="IPR027417">
    <property type="entry name" value="P-loop_NTPase"/>
</dbReference>
<dbReference type="SUPFAM" id="SSF90123">
    <property type="entry name" value="ABC transporter transmembrane region"/>
    <property type="match status" value="1"/>
</dbReference>
<dbReference type="PANTHER" id="PTHR24221">
    <property type="entry name" value="ATP-BINDING CASSETTE SUB-FAMILY B"/>
    <property type="match status" value="1"/>
</dbReference>
<keyword evidence="11" id="KW-0378">Hydrolase</keyword>